<dbReference type="GO" id="GO:0008270">
    <property type="term" value="F:zinc ion binding"/>
    <property type="evidence" value="ECO:0007669"/>
    <property type="project" value="UniProtKB-KW"/>
</dbReference>
<proteinExistence type="predicted"/>
<keyword evidence="2" id="KW-0479">Metal-binding</keyword>
<evidence type="ECO:0000256" key="2">
    <source>
        <dbReference type="ARBA" id="ARBA00022723"/>
    </source>
</evidence>
<evidence type="ECO:0000313" key="11">
    <source>
        <dbReference type="Proteomes" id="UP001558652"/>
    </source>
</evidence>
<name>A0ABD0ZIA9_9HEMI</name>
<evidence type="ECO:0000313" key="10">
    <source>
        <dbReference type="EMBL" id="KAL1140528.1"/>
    </source>
</evidence>
<dbReference type="InterPro" id="IPR050888">
    <property type="entry name" value="ZnF_C2H2-type_TF"/>
</dbReference>
<keyword evidence="3" id="KW-0677">Repeat</keyword>
<keyword evidence="11" id="KW-1185">Reference proteome</keyword>
<dbReference type="Gene3D" id="3.30.160.60">
    <property type="entry name" value="Classic Zinc Finger"/>
    <property type="match status" value="2"/>
</dbReference>
<keyword evidence="5" id="KW-0862">Zinc</keyword>
<dbReference type="PROSITE" id="PS00028">
    <property type="entry name" value="ZINC_FINGER_C2H2_1"/>
    <property type="match status" value="4"/>
</dbReference>
<dbReference type="InterPro" id="IPR013087">
    <property type="entry name" value="Znf_C2H2_type"/>
</dbReference>
<keyword evidence="6" id="KW-0539">Nucleus</keyword>
<evidence type="ECO:0000256" key="7">
    <source>
        <dbReference type="PROSITE-ProRule" id="PRU00042"/>
    </source>
</evidence>
<comment type="subcellular location">
    <subcellularLocation>
        <location evidence="1">Nucleus</location>
    </subcellularLocation>
</comment>
<reference evidence="10 11" key="1">
    <citation type="submission" date="2024-07" db="EMBL/GenBank/DDBJ databases">
        <title>Chromosome-level genome assembly of the water stick insect Ranatra chinensis (Heteroptera: Nepidae).</title>
        <authorList>
            <person name="Liu X."/>
        </authorList>
    </citation>
    <scope>NUCLEOTIDE SEQUENCE [LARGE SCALE GENOMIC DNA]</scope>
    <source>
        <strain evidence="10">Cailab_2021Rc</strain>
        <tissue evidence="10">Muscle</tissue>
    </source>
</reference>
<sequence length="483" mass="55742">MVTSDDDEDTHFCLKCRTTILGLENYVVHRKSKSHNEDTLRADDFFSSLNLQSSSKPTVAPPVPTGGREGGHTIRGIVTRSKTGSSKRKLTSGGKWKAPGWAGSWEEEPPPGHTGGKWRPTETIAGSQSSSLYWCGPCHRRLSSSLLYDRHLKSELHFKRTHQERQLEGPDHRRPVRSTRLTLPRYSKLKSQEMRLKKRRERRGCRRGEVVCQVCLCKVKSHKMGKHLVSHYHCSRHPRNSEQARDTILNYMPSIVRQAPFQCHMCKFYCNTVETFIAHWASDLHRQNDLAAEGTFWCLFCKYATESSVAMGCHLVGEAHREVVIVINRSMPIVIQKRLYVHCDVCRRGFRYNAQLRRHARRWGHDQPASTASDQYQELAECSQCDFTAHSLSSFQKHVRSKHGLKGTTTGHYFCRVCDLRFDTLDESKRHRNEASHRYKTAVVNARDKKSLRRSCHHCRQVFDQLADLKTHLQLVHPDQTHR</sequence>
<dbReference type="PROSITE" id="PS50157">
    <property type="entry name" value="ZINC_FINGER_C2H2_2"/>
    <property type="match status" value="2"/>
</dbReference>
<dbReference type="AlphaFoldDB" id="A0ABD0ZIA9"/>
<keyword evidence="4 7" id="KW-0863">Zinc-finger</keyword>
<feature type="domain" description="C2H2-type" evidence="9">
    <location>
        <begin position="454"/>
        <end position="482"/>
    </location>
</feature>
<protein>
    <recommendedName>
        <fullName evidence="9">C2H2-type domain-containing protein</fullName>
    </recommendedName>
</protein>
<evidence type="ECO:0000256" key="3">
    <source>
        <dbReference type="ARBA" id="ARBA00022737"/>
    </source>
</evidence>
<feature type="region of interest" description="Disordered" evidence="8">
    <location>
        <begin position="52"/>
        <end position="116"/>
    </location>
</feature>
<evidence type="ECO:0000256" key="6">
    <source>
        <dbReference type="ARBA" id="ARBA00023242"/>
    </source>
</evidence>
<gene>
    <name evidence="10" type="ORF">AAG570_000458</name>
</gene>
<evidence type="ECO:0000256" key="4">
    <source>
        <dbReference type="ARBA" id="ARBA00022771"/>
    </source>
</evidence>
<accession>A0ABD0ZIA9</accession>
<evidence type="ECO:0000256" key="5">
    <source>
        <dbReference type="ARBA" id="ARBA00022833"/>
    </source>
</evidence>
<feature type="domain" description="C2H2-type" evidence="9">
    <location>
        <begin position="341"/>
        <end position="370"/>
    </location>
</feature>
<organism evidence="10 11">
    <name type="scientific">Ranatra chinensis</name>
    <dbReference type="NCBI Taxonomy" id="642074"/>
    <lineage>
        <taxon>Eukaryota</taxon>
        <taxon>Metazoa</taxon>
        <taxon>Ecdysozoa</taxon>
        <taxon>Arthropoda</taxon>
        <taxon>Hexapoda</taxon>
        <taxon>Insecta</taxon>
        <taxon>Pterygota</taxon>
        <taxon>Neoptera</taxon>
        <taxon>Paraneoptera</taxon>
        <taxon>Hemiptera</taxon>
        <taxon>Heteroptera</taxon>
        <taxon>Panheteroptera</taxon>
        <taxon>Nepomorpha</taxon>
        <taxon>Nepidae</taxon>
        <taxon>Ranatrinae</taxon>
        <taxon>Ranatra</taxon>
    </lineage>
</organism>
<dbReference type="PANTHER" id="PTHR24406">
    <property type="entry name" value="TRANSCRIPTIONAL REPRESSOR CTCFL-RELATED"/>
    <property type="match status" value="1"/>
</dbReference>
<comment type="caution">
    <text evidence="10">The sequence shown here is derived from an EMBL/GenBank/DDBJ whole genome shotgun (WGS) entry which is preliminary data.</text>
</comment>
<dbReference type="EMBL" id="JBFDAA010000001">
    <property type="protein sequence ID" value="KAL1140528.1"/>
    <property type="molecule type" value="Genomic_DNA"/>
</dbReference>
<dbReference type="SMART" id="SM00355">
    <property type="entry name" value="ZnF_C2H2"/>
    <property type="match status" value="9"/>
</dbReference>
<dbReference type="Proteomes" id="UP001558652">
    <property type="component" value="Unassembled WGS sequence"/>
</dbReference>
<dbReference type="GO" id="GO:0005634">
    <property type="term" value="C:nucleus"/>
    <property type="evidence" value="ECO:0007669"/>
    <property type="project" value="UniProtKB-SubCell"/>
</dbReference>
<evidence type="ECO:0000256" key="1">
    <source>
        <dbReference type="ARBA" id="ARBA00004123"/>
    </source>
</evidence>
<evidence type="ECO:0000259" key="9">
    <source>
        <dbReference type="PROSITE" id="PS50157"/>
    </source>
</evidence>
<evidence type="ECO:0000256" key="8">
    <source>
        <dbReference type="SAM" id="MobiDB-lite"/>
    </source>
</evidence>